<evidence type="ECO:0000256" key="1">
    <source>
        <dbReference type="ARBA" id="ARBA00022723"/>
    </source>
</evidence>
<keyword evidence="3" id="KW-0862">Zinc</keyword>
<keyword evidence="2 4" id="KW-0863">Zinc-finger</keyword>
<dbReference type="Gene3D" id="6.10.140.2220">
    <property type="match status" value="1"/>
</dbReference>
<evidence type="ECO:0000313" key="7">
    <source>
        <dbReference type="Proteomes" id="UP001221142"/>
    </source>
</evidence>
<dbReference type="EMBL" id="JARKIF010000031">
    <property type="protein sequence ID" value="KAJ7612200.1"/>
    <property type="molecule type" value="Genomic_DNA"/>
</dbReference>
<sequence>MQGEIGLSLWLRVWPWADFIHTHRKQLEDRIEFLPERTFYTSLALFVGAFFNHPATYDLIFAEQRFWACVIKFWTFLTEFEEPNQRFVMLGHLSGFLADSRLRSYPERLDHMIDAAGSIGRLARLVADFIRTIVTHYTSEARRPIPRRSRPFRYFLSLFLPGRLVYFDTVVAYRDALDEVRDLLLGDDFKKTRSVLYGTWQVFLSTAEERCDALASYQSPSFEARKACDYPECGLIQESSCLKRCCGCQVFYYCSVECQRSDWERSHHSACGTHDSLLLSQRAALTFSERSYIRTLTHQTYLKKRRHLPDALFTLFDYSKPSPVMKVYPVHLDDAEASGRVWLDDEEAHEPLKKLLDAQSHEWQNLVKRAKLGRGRYQLHAIRISEGSKMKMWVVPLRTDGDKRFEGLLRLSQKMGRGLMQATDFMGEIDLLLKYCYLYAPFLGRVWRDYLRSYRSVQVHQTRTPGAALNFNERSFIRALVQHKYLKERRQLPHALFALFDFSKPSSVITVCPVDLDNVKTQRRLHELLDTKSDEWKDLVNRANVGEGRYQLHAIRISETRTWVVPLRADKNEVFDRLVMLSQMIRRGLLGEAALMGQIDFLLQSTNGMVEIH</sequence>
<name>A0AAD7B759_9AGAR</name>
<keyword evidence="7" id="KW-1185">Reference proteome</keyword>
<dbReference type="InterPro" id="IPR002893">
    <property type="entry name" value="Znf_MYND"/>
</dbReference>
<evidence type="ECO:0000313" key="6">
    <source>
        <dbReference type="EMBL" id="KAJ7612200.1"/>
    </source>
</evidence>
<dbReference type="Proteomes" id="UP001221142">
    <property type="component" value="Unassembled WGS sequence"/>
</dbReference>
<dbReference type="SUPFAM" id="SSF144232">
    <property type="entry name" value="HIT/MYND zinc finger-like"/>
    <property type="match status" value="1"/>
</dbReference>
<feature type="domain" description="MYND-type" evidence="5">
    <location>
        <begin position="230"/>
        <end position="271"/>
    </location>
</feature>
<dbReference type="AlphaFoldDB" id="A0AAD7B759"/>
<organism evidence="6 7">
    <name type="scientific">Roridomyces roridus</name>
    <dbReference type="NCBI Taxonomy" id="1738132"/>
    <lineage>
        <taxon>Eukaryota</taxon>
        <taxon>Fungi</taxon>
        <taxon>Dikarya</taxon>
        <taxon>Basidiomycota</taxon>
        <taxon>Agaricomycotina</taxon>
        <taxon>Agaricomycetes</taxon>
        <taxon>Agaricomycetidae</taxon>
        <taxon>Agaricales</taxon>
        <taxon>Marasmiineae</taxon>
        <taxon>Mycenaceae</taxon>
        <taxon>Roridomyces</taxon>
    </lineage>
</organism>
<dbReference type="GO" id="GO:0008270">
    <property type="term" value="F:zinc ion binding"/>
    <property type="evidence" value="ECO:0007669"/>
    <property type="project" value="UniProtKB-KW"/>
</dbReference>
<evidence type="ECO:0000259" key="5">
    <source>
        <dbReference type="PROSITE" id="PS50865"/>
    </source>
</evidence>
<gene>
    <name evidence="6" type="ORF">FB45DRAFT_1065555</name>
</gene>
<evidence type="ECO:0000256" key="3">
    <source>
        <dbReference type="ARBA" id="ARBA00022833"/>
    </source>
</evidence>
<proteinExistence type="predicted"/>
<keyword evidence="1" id="KW-0479">Metal-binding</keyword>
<accession>A0AAD7B759</accession>
<evidence type="ECO:0000256" key="2">
    <source>
        <dbReference type="ARBA" id="ARBA00022771"/>
    </source>
</evidence>
<dbReference type="PROSITE" id="PS50865">
    <property type="entry name" value="ZF_MYND_2"/>
    <property type="match status" value="1"/>
</dbReference>
<protein>
    <recommendedName>
        <fullName evidence="5">MYND-type domain-containing protein</fullName>
    </recommendedName>
</protein>
<reference evidence="6" key="1">
    <citation type="submission" date="2023-03" db="EMBL/GenBank/DDBJ databases">
        <title>Massive genome expansion in bonnet fungi (Mycena s.s.) driven by repeated elements and novel gene families across ecological guilds.</title>
        <authorList>
            <consortium name="Lawrence Berkeley National Laboratory"/>
            <person name="Harder C.B."/>
            <person name="Miyauchi S."/>
            <person name="Viragh M."/>
            <person name="Kuo A."/>
            <person name="Thoen E."/>
            <person name="Andreopoulos B."/>
            <person name="Lu D."/>
            <person name="Skrede I."/>
            <person name="Drula E."/>
            <person name="Henrissat B."/>
            <person name="Morin E."/>
            <person name="Kohler A."/>
            <person name="Barry K."/>
            <person name="LaButti K."/>
            <person name="Morin E."/>
            <person name="Salamov A."/>
            <person name="Lipzen A."/>
            <person name="Mereny Z."/>
            <person name="Hegedus B."/>
            <person name="Baldrian P."/>
            <person name="Stursova M."/>
            <person name="Weitz H."/>
            <person name="Taylor A."/>
            <person name="Grigoriev I.V."/>
            <person name="Nagy L.G."/>
            <person name="Martin F."/>
            <person name="Kauserud H."/>
        </authorList>
    </citation>
    <scope>NUCLEOTIDE SEQUENCE</scope>
    <source>
        <strain evidence="6">9284</strain>
    </source>
</reference>
<comment type="caution">
    <text evidence="6">The sequence shown here is derived from an EMBL/GenBank/DDBJ whole genome shotgun (WGS) entry which is preliminary data.</text>
</comment>
<evidence type="ECO:0000256" key="4">
    <source>
        <dbReference type="PROSITE-ProRule" id="PRU00134"/>
    </source>
</evidence>
<dbReference type="Pfam" id="PF01753">
    <property type="entry name" value="zf-MYND"/>
    <property type="match status" value="1"/>
</dbReference>